<organism evidence="2 3">
    <name type="scientific">Phycomyces blakesleeanus</name>
    <dbReference type="NCBI Taxonomy" id="4837"/>
    <lineage>
        <taxon>Eukaryota</taxon>
        <taxon>Fungi</taxon>
        <taxon>Fungi incertae sedis</taxon>
        <taxon>Mucoromycota</taxon>
        <taxon>Mucoromycotina</taxon>
        <taxon>Mucoromycetes</taxon>
        <taxon>Mucorales</taxon>
        <taxon>Phycomycetaceae</taxon>
        <taxon>Phycomyces</taxon>
    </lineage>
</organism>
<protein>
    <recommendedName>
        <fullName evidence="4">Homeodomain-like DNA binding domain-containing transcription factor</fullName>
    </recommendedName>
</protein>
<feature type="compositionally biased region" description="Polar residues" evidence="1">
    <location>
        <begin position="194"/>
        <end position="209"/>
    </location>
</feature>
<sequence length="221" mass="24901">MSRLLSFQERVEWKTEARSSSIARPHTPFQANGCFLDQRFPHRITHSHTQLVWTLAQETANKITRVDPSPSGRRPDLTAKGKNELVALFSRKSGVENRGEVKQRFTSAYTIPSQRMFSRSTVSTPHRTQPHPTRLDTCAGNCQVDPSPSGRRPDLTAKGKNELVALFSRKSGVENRGEVKQRFTSAYTIPSQRMFSRSTVSTPHRTQPHPTRLDTCAGNCQ</sequence>
<name>A0ABR3BD08_PHYBL</name>
<comment type="caution">
    <text evidence="2">The sequence shown here is derived from an EMBL/GenBank/DDBJ whole genome shotgun (WGS) entry which is preliminary data.</text>
</comment>
<gene>
    <name evidence="2" type="ORF">J3Q64DRAFT_1693170</name>
</gene>
<evidence type="ECO:0008006" key="4">
    <source>
        <dbReference type="Google" id="ProtNLM"/>
    </source>
</evidence>
<reference evidence="2 3" key="1">
    <citation type="submission" date="2024-04" db="EMBL/GenBank/DDBJ databases">
        <title>Symmetric and asymmetric DNA N6-adenine methylation regulates different biological responses in Mucorales.</title>
        <authorList>
            <consortium name="Lawrence Berkeley National Laboratory"/>
            <person name="Lax C."/>
            <person name="Mondo S.J."/>
            <person name="Osorio-Concepcion M."/>
            <person name="Muszewska A."/>
            <person name="Corrochano-Luque M."/>
            <person name="Gutierrez G."/>
            <person name="Riley R."/>
            <person name="Lipzen A."/>
            <person name="Guo J."/>
            <person name="Hundley H."/>
            <person name="Amirebrahimi M."/>
            <person name="Ng V."/>
            <person name="Lorenzo-Gutierrez D."/>
            <person name="Binder U."/>
            <person name="Yang J."/>
            <person name="Song Y."/>
            <person name="Canovas D."/>
            <person name="Navarro E."/>
            <person name="Freitag M."/>
            <person name="Gabaldon T."/>
            <person name="Grigoriev I.V."/>
            <person name="Corrochano L.M."/>
            <person name="Nicolas F.E."/>
            <person name="Garre V."/>
        </authorList>
    </citation>
    <scope>NUCLEOTIDE SEQUENCE [LARGE SCALE GENOMIC DNA]</scope>
    <source>
        <strain evidence="2 3">L51</strain>
    </source>
</reference>
<evidence type="ECO:0000256" key="1">
    <source>
        <dbReference type="SAM" id="MobiDB-lite"/>
    </source>
</evidence>
<keyword evidence="3" id="KW-1185">Reference proteome</keyword>
<dbReference type="Proteomes" id="UP001448207">
    <property type="component" value="Unassembled WGS sequence"/>
</dbReference>
<evidence type="ECO:0000313" key="2">
    <source>
        <dbReference type="EMBL" id="KAL0096735.1"/>
    </source>
</evidence>
<accession>A0ABR3BD08</accession>
<feature type="region of interest" description="Disordered" evidence="1">
    <location>
        <begin position="194"/>
        <end position="221"/>
    </location>
</feature>
<dbReference type="EMBL" id="JBCLYO010000001">
    <property type="protein sequence ID" value="KAL0096735.1"/>
    <property type="molecule type" value="Genomic_DNA"/>
</dbReference>
<proteinExistence type="predicted"/>
<evidence type="ECO:0000313" key="3">
    <source>
        <dbReference type="Proteomes" id="UP001448207"/>
    </source>
</evidence>